<dbReference type="InterPro" id="IPR015867">
    <property type="entry name" value="N-reg_PII/ATP_PRibTrfase_C"/>
</dbReference>
<protein>
    <submittedName>
        <fullName evidence="8">YitT family protein</fullName>
    </submittedName>
</protein>
<reference evidence="8 9" key="2">
    <citation type="submission" date="2024-03" db="EMBL/GenBank/DDBJ databases">
        <title>The Genome Sequence of Enterococcus sp. DIV1094.</title>
        <authorList>
            <consortium name="The Broad Institute Genomics Platform"/>
            <consortium name="The Broad Institute Microbial Omics Core"/>
            <consortium name="The Broad Institute Genomic Center for Infectious Diseases"/>
            <person name="Earl A."/>
            <person name="Manson A."/>
            <person name="Gilmore M."/>
            <person name="Schwartman J."/>
            <person name="Shea T."/>
            <person name="Abouelleil A."/>
            <person name="Cao P."/>
            <person name="Chapman S."/>
            <person name="Cusick C."/>
            <person name="Young S."/>
            <person name="Neafsey D."/>
            <person name="Nusbaum C."/>
            <person name="Birren B."/>
        </authorList>
    </citation>
    <scope>NUCLEOTIDE SEQUENCE [LARGE SCALE GENOMIC DNA]</scope>
    <source>
        <strain evidence="8 9">DIV1094</strain>
    </source>
</reference>
<evidence type="ECO:0000256" key="4">
    <source>
        <dbReference type="ARBA" id="ARBA00022989"/>
    </source>
</evidence>
<dbReference type="Pfam" id="PF10035">
    <property type="entry name" value="DUF2179"/>
    <property type="match status" value="1"/>
</dbReference>
<accession>A0ABZ2SYT1</accession>
<keyword evidence="3 6" id="KW-0812">Transmembrane</keyword>
<keyword evidence="5 6" id="KW-0472">Membrane</keyword>
<feature type="transmembrane region" description="Helical" evidence="6">
    <location>
        <begin position="17"/>
        <end position="36"/>
    </location>
</feature>
<feature type="transmembrane region" description="Helical" evidence="6">
    <location>
        <begin position="159"/>
        <end position="177"/>
    </location>
</feature>
<organism evidence="8 9">
    <name type="scientific">Candidatus Enterococcus mangumiae</name>
    <dbReference type="NCBI Taxonomy" id="2230878"/>
    <lineage>
        <taxon>Bacteria</taxon>
        <taxon>Bacillati</taxon>
        <taxon>Bacillota</taxon>
        <taxon>Bacilli</taxon>
        <taxon>Lactobacillales</taxon>
        <taxon>Enterococcaceae</taxon>
        <taxon>Enterococcus</taxon>
    </lineage>
</organism>
<name>A0ABZ2SYT1_9ENTE</name>
<dbReference type="InterPro" id="IPR019264">
    <property type="entry name" value="DUF2179"/>
</dbReference>
<feature type="transmembrane region" description="Helical" evidence="6">
    <location>
        <begin position="90"/>
        <end position="110"/>
    </location>
</feature>
<dbReference type="PIRSF" id="PIRSF006483">
    <property type="entry name" value="Membrane_protein_YitT"/>
    <property type="match status" value="1"/>
</dbReference>
<dbReference type="InterPro" id="IPR051461">
    <property type="entry name" value="UPF0750_membrane"/>
</dbReference>
<evidence type="ECO:0000259" key="7">
    <source>
        <dbReference type="Pfam" id="PF10035"/>
    </source>
</evidence>
<dbReference type="PANTHER" id="PTHR33545">
    <property type="entry name" value="UPF0750 MEMBRANE PROTEIN YITT-RELATED"/>
    <property type="match status" value="1"/>
</dbReference>
<evidence type="ECO:0000256" key="5">
    <source>
        <dbReference type="ARBA" id="ARBA00023136"/>
    </source>
</evidence>
<comment type="subcellular location">
    <subcellularLocation>
        <location evidence="1">Cell membrane</location>
        <topology evidence="1">Multi-pass membrane protein</topology>
    </subcellularLocation>
</comment>
<feature type="domain" description="DUF2179" evidence="7">
    <location>
        <begin position="229"/>
        <end position="283"/>
    </location>
</feature>
<dbReference type="EMBL" id="CP147250">
    <property type="protein sequence ID" value="WYJ80881.1"/>
    <property type="molecule type" value="Genomic_DNA"/>
</dbReference>
<dbReference type="PANTHER" id="PTHR33545:SF5">
    <property type="entry name" value="UPF0750 MEMBRANE PROTEIN YITT"/>
    <property type="match status" value="1"/>
</dbReference>
<reference evidence="8 9" key="1">
    <citation type="submission" date="2021-03" db="EMBL/GenBank/DDBJ databases">
        <authorList>
            <person name="Gilmore M.S."/>
            <person name="Schwartzman J."/>
            <person name="Van Tyne D."/>
            <person name="Martin M."/>
            <person name="Earl A.M."/>
            <person name="Manson A.L."/>
            <person name="Straub T."/>
            <person name="Salamzade R."/>
            <person name="Saavedra J."/>
            <person name="Lebreton F."/>
            <person name="Prichula J."/>
            <person name="Schaufler K."/>
            <person name="Gaca A."/>
            <person name="Sgardioli B."/>
            <person name="Wagenaar J."/>
            <person name="Strong T."/>
        </authorList>
    </citation>
    <scope>NUCLEOTIDE SEQUENCE [LARGE SCALE GENOMIC DNA]</scope>
    <source>
        <strain evidence="8 9">DIV1094</strain>
    </source>
</reference>
<feature type="transmembrane region" description="Helical" evidence="6">
    <location>
        <begin position="66"/>
        <end position="83"/>
    </location>
</feature>
<dbReference type="Pfam" id="PF02588">
    <property type="entry name" value="YitT_membrane"/>
    <property type="match status" value="1"/>
</dbReference>
<keyword evidence="9" id="KW-1185">Reference proteome</keyword>
<feature type="transmembrane region" description="Helical" evidence="6">
    <location>
        <begin position="116"/>
        <end position="139"/>
    </location>
</feature>
<evidence type="ECO:0000313" key="8">
    <source>
        <dbReference type="EMBL" id="WYJ80881.1"/>
    </source>
</evidence>
<keyword evidence="2" id="KW-1003">Cell membrane</keyword>
<dbReference type="Proteomes" id="UP000664360">
    <property type="component" value="Chromosome"/>
</dbReference>
<sequence>MSRFMTVYQRNENLKKIVVILMTGLTAAVALNYFLIPANVFSAGMNGIAQIIASLLSEWVHIDVDTGTFIFLLNIPVFILGFLKVGKRATVLSFINVVCVSVMTTVLPTGQVTDNILMNALVGGVLLGVGVGISLKMGFTTGGMDIISLVLSQTTGKTVGNYMLILNGIIVVAAGFLFNWESALYTIISIYAMTQVIDAIHTSHQKVTAMIVTVKPEEVTAAISQRMVRGMTLLPSVGGYSKREGKMIMMVITRYEMYDLDQIVHEIDEDAFINILPTHSVFGRFANENEQRMYRSTGVFPEIKQTSKKVKTK</sequence>
<dbReference type="CDD" id="cd16380">
    <property type="entry name" value="YitT_C"/>
    <property type="match status" value="1"/>
</dbReference>
<evidence type="ECO:0000256" key="6">
    <source>
        <dbReference type="SAM" id="Phobius"/>
    </source>
</evidence>
<keyword evidence="4 6" id="KW-1133">Transmembrane helix</keyword>
<evidence type="ECO:0000313" key="9">
    <source>
        <dbReference type="Proteomes" id="UP000664360"/>
    </source>
</evidence>
<gene>
    <name evidence="8" type="ORF">DOK79_002465</name>
</gene>
<proteinExistence type="predicted"/>
<evidence type="ECO:0000256" key="2">
    <source>
        <dbReference type="ARBA" id="ARBA00022475"/>
    </source>
</evidence>
<evidence type="ECO:0000256" key="1">
    <source>
        <dbReference type="ARBA" id="ARBA00004651"/>
    </source>
</evidence>
<dbReference type="Gene3D" id="3.30.70.120">
    <property type="match status" value="1"/>
</dbReference>
<evidence type="ECO:0000256" key="3">
    <source>
        <dbReference type="ARBA" id="ARBA00022692"/>
    </source>
</evidence>
<dbReference type="InterPro" id="IPR003740">
    <property type="entry name" value="YitT"/>
</dbReference>